<organism evidence="1 2">
    <name type="scientific">Clonorchis sinensis</name>
    <name type="common">Chinese liver fluke</name>
    <dbReference type="NCBI Taxonomy" id="79923"/>
    <lineage>
        <taxon>Eukaryota</taxon>
        <taxon>Metazoa</taxon>
        <taxon>Spiralia</taxon>
        <taxon>Lophotrochozoa</taxon>
        <taxon>Platyhelminthes</taxon>
        <taxon>Trematoda</taxon>
        <taxon>Digenea</taxon>
        <taxon>Opisthorchiida</taxon>
        <taxon>Opisthorchiata</taxon>
        <taxon>Opisthorchiidae</taxon>
        <taxon>Clonorchis</taxon>
    </lineage>
</organism>
<name>A0A419PRQ1_CLOSI</name>
<sequence length="82" mass="9277">METLRNTSHKVTENSSTAYDWFCPSWSSSGRRSSTVPVNLMFYLKPNSYQVKHEAAWCSTFSCPETSQTRDSAGFQVSLSQN</sequence>
<dbReference type="AlphaFoldDB" id="A0A419PRQ1"/>
<reference evidence="1 2" key="1">
    <citation type="journal article" date="2018" name="Biotechnol. Adv.">
        <title>Improved genomic resources and new bioinformatic workflow for the carcinogenic parasite Clonorchis sinensis: Biotechnological implications.</title>
        <authorList>
            <person name="Wang D."/>
            <person name="Korhonen P.K."/>
            <person name="Gasser R.B."/>
            <person name="Young N.D."/>
        </authorList>
    </citation>
    <scope>NUCLEOTIDE SEQUENCE [LARGE SCALE GENOMIC DNA]</scope>
    <source>
        <strain evidence="1">Cs-k2</strain>
    </source>
</reference>
<proteinExistence type="predicted"/>
<reference evidence="1 2" key="2">
    <citation type="journal article" date="2021" name="Genomics">
        <title>High-quality reference genome for Clonorchis sinensis.</title>
        <authorList>
            <person name="Young N.D."/>
            <person name="Stroehlein A.J."/>
            <person name="Kinkar L."/>
            <person name="Wang T."/>
            <person name="Sohn W.M."/>
            <person name="Chang B.C.H."/>
            <person name="Kaur P."/>
            <person name="Weisz D."/>
            <person name="Dudchenko O."/>
            <person name="Aiden E.L."/>
            <person name="Korhonen P.K."/>
            <person name="Gasser R.B."/>
        </authorList>
    </citation>
    <scope>NUCLEOTIDE SEQUENCE [LARGE SCALE GENOMIC DNA]</scope>
    <source>
        <strain evidence="1">Cs-k2</strain>
    </source>
</reference>
<dbReference type="Proteomes" id="UP000286415">
    <property type="component" value="Unassembled WGS sequence"/>
</dbReference>
<comment type="caution">
    <text evidence="1">The sequence shown here is derived from an EMBL/GenBank/DDBJ whole genome shotgun (WGS) entry which is preliminary data.</text>
</comment>
<keyword evidence="2" id="KW-1185">Reference proteome</keyword>
<evidence type="ECO:0000313" key="2">
    <source>
        <dbReference type="Proteomes" id="UP000286415"/>
    </source>
</evidence>
<accession>A0A419PRQ1</accession>
<gene>
    <name evidence="1" type="ORF">CSKR_108121</name>
</gene>
<dbReference type="InParanoid" id="A0A419PRQ1"/>
<protein>
    <submittedName>
        <fullName evidence="1">Uncharacterized protein</fullName>
    </submittedName>
</protein>
<dbReference type="EMBL" id="NIRI02000056">
    <property type="protein sequence ID" value="KAG5445994.1"/>
    <property type="molecule type" value="Genomic_DNA"/>
</dbReference>
<evidence type="ECO:0000313" key="1">
    <source>
        <dbReference type="EMBL" id="KAG5445994.1"/>
    </source>
</evidence>